<comment type="caution">
    <text evidence="11">The sequence shown here is derived from an EMBL/GenBank/DDBJ whole genome shotgun (WGS) entry which is preliminary data.</text>
</comment>
<keyword evidence="8 10" id="KW-0472">Membrane</keyword>
<keyword evidence="12" id="KW-1185">Reference proteome</keyword>
<evidence type="ECO:0000256" key="4">
    <source>
        <dbReference type="ARBA" id="ARBA00022679"/>
    </source>
</evidence>
<dbReference type="Proteomes" id="UP001473302">
    <property type="component" value="Unassembled WGS sequence"/>
</dbReference>
<evidence type="ECO:0000256" key="5">
    <source>
        <dbReference type="ARBA" id="ARBA00022692"/>
    </source>
</evidence>
<dbReference type="InterPro" id="IPR022751">
    <property type="entry name" value="Alpha_mannosyltransferase"/>
</dbReference>
<evidence type="ECO:0000256" key="1">
    <source>
        <dbReference type="ARBA" id="ARBA00004606"/>
    </source>
</evidence>
<comment type="similarity">
    <text evidence="2">Belongs to the MNN1/MNT family.</text>
</comment>
<evidence type="ECO:0000256" key="10">
    <source>
        <dbReference type="SAM" id="Phobius"/>
    </source>
</evidence>
<accession>A0ABP9Z7A5</accession>
<evidence type="ECO:0000256" key="2">
    <source>
        <dbReference type="ARBA" id="ARBA00009105"/>
    </source>
</evidence>
<evidence type="ECO:0000313" key="12">
    <source>
        <dbReference type="Proteomes" id="UP001473302"/>
    </source>
</evidence>
<evidence type="ECO:0000313" key="11">
    <source>
        <dbReference type="EMBL" id="GAA5814973.1"/>
    </source>
</evidence>
<evidence type="ECO:0000256" key="3">
    <source>
        <dbReference type="ARBA" id="ARBA00022676"/>
    </source>
</evidence>
<keyword evidence="7 10" id="KW-1133">Transmembrane helix</keyword>
<dbReference type="Pfam" id="PF11051">
    <property type="entry name" value="Mannosyl_trans3"/>
    <property type="match status" value="1"/>
</dbReference>
<sequence length="951" mass="110703">MNCPNCQHTDTAINEIDDSVCCTNCGNVIETHQLVAGSFGIPQQQTNVPIDIAVKHWKYHEWFVRIASYYGLGEELIENCKVKLDEVRYSLPCSYPNEVAVGTVIRFADFLHREWTFDDYIAAFPLPLCKQAVIKTYLLLGGDNYGWVKSTNNQLDYVLEKIYPIIVERLFISKPPPQFNIDALKINTRRLLHLGGEYGLNYGLKIRPLIIAVACVCALHLRTKIPNKYISGRSSRAKRNSRAKRDSVKLFYRKVNYHYTWGFNVFALISFCSAKFLRKCYAIYYRFITLCVQKFNWLEQPVDYTETFFHLDDILTLFSKVEDEPKMKLSSELFLPNSFVESILNTRLTIDSLKQAREYLHDDHGGDTKLMDKESITYCFYRLLKEEYSERQLSRLSVDQVKNLCYIIDYRLTFENIHKNNDLDRELVAEDDMCNEEINFRLLKFISITLLVVSICFLFSYLLELEQKNTLLKEQEDYEEQIKEKLALEELEKEKEIKRVARILNNRAVIEPELTLENTRNLVDSYYIAVPTPAEPWKPETLELLNSPIGQAIQADLFTVPEFIPSFKALTTQERLFKSLFQYFDPIIAEGAIDVSKHQDYKETWLLYTRLERILFPWIRPNWKSAFDINLSSSGGKGIVMCVGDGQFMHASTSVKAIRELLKSDLPIEIFYIDEYDLSIENRDYFDAMPNVKTKSIDTYINNAYTRLGGWSIKPFAILASSFDEVMMMDADVFMFNKPETFFEDKGYQKTGALFFLDRTLFDNFYEGKKWLRSFLPTYSSYLEQSRWWKTTSAHEQESGVVLMDKRKVLFGLLATCKMNDKNERDKISYKHSHGDKETFWIGFEMIATPYSFIKSIGAVIGGLGDAGAAETVCGNQLHLDANDKPMWWNGGLLRDKNKWDDRYMSFTHFAQGEDWEFETSCVKETDKITELTKHERDTGTKLIEMDKKNK</sequence>
<keyword evidence="6" id="KW-0735">Signal-anchor</keyword>
<evidence type="ECO:0000256" key="6">
    <source>
        <dbReference type="ARBA" id="ARBA00022968"/>
    </source>
</evidence>
<name>A0ABP9Z7A5_9FUNG</name>
<feature type="transmembrane region" description="Helical" evidence="10">
    <location>
        <begin position="442"/>
        <end position="463"/>
    </location>
</feature>
<evidence type="ECO:0000256" key="8">
    <source>
        <dbReference type="ARBA" id="ARBA00023136"/>
    </source>
</evidence>
<gene>
    <name evidence="11" type="ORF">MFLAVUS_008477</name>
</gene>
<feature type="transmembrane region" description="Helical" evidence="10">
    <location>
        <begin position="259"/>
        <end position="277"/>
    </location>
</feature>
<keyword evidence="5 10" id="KW-0812">Transmembrane</keyword>
<protein>
    <submittedName>
        <fullName evidence="11">Uncharacterized protein</fullName>
    </submittedName>
</protein>
<reference evidence="11 12" key="1">
    <citation type="submission" date="2024-04" db="EMBL/GenBank/DDBJ databases">
        <title>genome sequences of Mucor flavus KT1a and Helicostylum pulchrum KT1b strains isolated from the surface of a dry-aged beef.</title>
        <authorList>
            <person name="Toyotome T."/>
            <person name="Hosono M."/>
            <person name="Torimaru M."/>
            <person name="Fukuda K."/>
            <person name="Mikami N."/>
        </authorList>
    </citation>
    <scope>NUCLEOTIDE SEQUENCE [LARGE SCALE GENOMIC DNA]</scope>
    <source>
        <strain evidence="11 12">KT1a</strain>
    </source>
</reference>
<proteinExistence type="inferred from homology"/>
<dbReference type="SUPFAM" id="SSF53448">
    <property type="entry name" value="Nucleotide-diphospho-sugar transferases"/>
    <property type="match status" value="1"/>
</dbReference>
<keyword evidence="3" id="KW-0328">Glycosyltransferase</keyword>
<keyword evidence="9" id="KW-0325">Glycoprotein</keyword>
<keyword evidence="4" id="KW-0808">Transferase</keyword>
<dbReference type="InterPro" id="IPR029044">
    <property type="entry name" value="Nucleotide-diphossugar_trans"/>
</dbReference>
<dbReference type="EMBL" id="BAABUK010000023">
    <property type="protein sequence ID" value="GAA5814973.1"/>
    <property type="molecule type" value="Genomic_DNA"/>
</dbReference>
<dbReference type="PANTHER" id="PTHR31392:SF1">
    <property type="entry name" value="ALPHA-1,3-MANNOSYLTRANSFERASE MNN1-RELATED"/>
    <property type="match status" value="1"/>
</dbReference>
<evidence type="ECO:0000256" key="9">
    <source>
        <dbReference type="ARBA" id="ARBA00023180"/>
    </source>
</evidence>
<organism evidence="11 12">
    <name type="scientific">Mucor flavus</name>
    <dbReference type="NCBI Taxonomy" id="439312"/>
    <lineage>
        <taxon>Eukaryota</taxon>
        <taxon>Fungi</taxon>
        <taxon>Fungi incertae sedis</taxon>
        <taxon>Mucoromycota</taxon>
        <taxon>Mucoromycotina</taxon>
        <taxon>Mucoromycetes</taxon>
        <taxon>Mucorales</taxon>
        <taxon>Mucorineae</taxon>
        <taxon>Mucoraceae</taxon>
        <taxon>Mucor</taxon>
    </lineage>
</organism>
<evidence type="ECO:0000256" key="7">
    <source>
        <dbReference type="ARBA" id="ARBA00022989"/>
    </source>
</evidence>
<comment type="subcellular location">
    <subcellularLocation>
        <location evidence="1">Membrane</location>
        <topology evidence="1">Single-pass type II membrane protein</topology>
    </subcellularLocation>
</comment>
<dbReference type="PANTHER" id="PTHR31392">
    <property type="entry name" value="ALPHA-1,3-MANNOSYLTRANSFERASE MNN1-RELATED"/>
    <property type="match status" value="1"/>
</dbReference>